<evidence type="ECO:0000256" key="4">
    <source>
        <dbReference type="ARBA" id="ARBA00023136"/>
    </source>
</evidence>
<dbReference type="PANTHER" id="PTHR37422:SF13">
    <property type="entry name" value="LIPOPOLYSACCHARIDE BIOSYNTHESIS PROTEIN PA4999-RELATED"/>
    <property type="match status" value="1"/>
</dbReference>
<organism evidence="7 8">
    <name type="scientific">Hydrococcus rivularis NIES-593</name>
    <dbReference type="NCBI Taxonomy" id="1921803"/>
    <lineage>
        <taxon>Bacteria</taxon>
        <taxon>Bacillati</taxon>
        <taxon>Cyanobacteriota</taxon>
        <taxon>Cyanophyceae</taxon>
        <taxon>Pleurocapsales</taxon>
        <taxon>Hydrococcaceae</taxon>
        <taxon>Hydrococcus</taxon>
    </lineage>
</organism>
<accession>A0A1U7HC00</accession>
<feature type="transmembrane region" description="Helical" evidence="5">
    <location>
        <begin position="162"/>
        <end position="185"/>
    </location>
</feature>
<evidence type="ECO:0000256" key="1">
    <source>
        <dbReference type="ARBA" id="ARBA00004141"/>
    </source>
</evidence>
<feature type="transmembrane region" description="Helical" evidence="5">
    <location>
        <begin position="20"/>
        <end position="46"/>
    </location>
</feature>
<dbReference type="InterPro" id="IPR051533">
    <property type="entry name" value="WaaL-like"/>
</dbReference>
<evidence type="ECO:0000256" key="3">
    <source>
        <dbReference type="ARBA" id="ARBA00022989"/>
    </source>
</evidence>
<keyword evidence="3 5" id="KW-1133">Transmembrane helix</keyword>
<proteinExistence type="predicted"/>
<dbReference type="RefSeq" id="WP_073600701.1">
    <property type="nucleotide sequence ID" value="NZ_MRCB01000023.1"/>
</dbReference>
<protein>
    <submittedName>
        <fullName evidence="7">Polymerase</fullName>
    </submittedName>
</protein>
<dbReference type="OrthoDB" id="547142at2"/>
<dbReference type="PANTHER" id="PTHR37422">
    <property type="entry name" value="TEICHURONIC ACID BIOSYNTHESIS PROTEIN TUAE"/>
    <property type="match status" value="1"/>
</dbReference>
<comment type="caution">
    <text evidence="7">The sequence shown here is derived from an EMBL/GenBank/DDBJ whole genome shotgun (WGS) entry which is preliminary data.</text>
</comment>
<feature type="transmembrane region" description="Helical" evidence="5">
    <location>
        <begin position="112"/>
        <end position="133"/>
    </location>
</feature>
<sequence length="449" mass="50631">MPNQQSLIPNLQPTWAWKCARISTLILPLFPALGAGGLAIASIGLWKQQYRRLVQIPLIWGLLLLSLWLIFSSCFAVNRQEAFLGLANFLPFMALVAAFSFAIQKPSQLRQLAWLLVIPSFPIVILGLGQLFVSWSSPSFLAQVLGWGLVPGGEPPGRMSSVFMYANILAAYLVIVFILGLGLWIDTYQAWRWDLKQRDRVWMLGWLGLVVIGDGMGLILTQSRNAWALAFLACLAFAFYLGWRWLVGGMAAAASSVLWASWGPSPSREWLRQIVPAYFWARLSDEMYPDRPLATLRSTQWQFAWDMMAQRLWMGWGLRNFTPLYETKMGLWLGHPHNLFLMLLAEIGIPGTLLLSGLVGWVIFEALRLIKNWSAVSSKEVKLCRHSDRLILFAYLVAFGSCVLFNMFDVTVFDLRVNTIGWLLLSAIAGIASRDRVLSGFRHRESSLS</sequence>
<evidence type="ECO:0000259" key="6">
    <source>
        <dbReference type="Pfam" id="PF04932"/>
    </source>
</evidence>
<feature type="transmembrane region" description="Helical" evidence="5">
    <location>
        <begin position="390"/>
        <end position="408"/>
    </location>
</feature>
<dbReference type="Proteomes" id="UP000186868">
    <property type="component" value="Unassembled WGS sequence"/>
</dbReference>
<evidence type="ECO:0000256" key="2">
    <source>
        <dbReference type="ARBA" id="ARBA00022692"/>
    </source>
</evidence>
<feature type="transmembrane region" description="Helical" evidence="5">
    <location>
        <begin position="339"/>
        <end position="364"/>
    </location>
</feature>
<reference evidence="7 8" key="1">
    <citation type="submission" date="2016-11" db="EMBL/GenBank/DDBJ databases">
        <title>Draft Genome Sequences of Nine Cyanobacterial Strains from Diverse Habitats.</title>
        <authorList>
            <person name="Zhu T."/>
            <person name="Hou S."/>
            <person name="Lu X."/>
            <person name="Hess W.R."/>
        </authorList>
    </citation>
    <scope>NUCLEOTIDE SEQUENCE [LARGE SCALE GENOMIC DNA]</scope>
    <source>
        <strain evidence="7 8">NIES-593</strain>
    </source>
</reference>
<evidence type="ECO:0000256" key="5">
    <source>
        <dbReference type="SAM" id="Phobius"/>
    </source>
</evidence>
<keyword evidence="2 5" id="KW-0812">Transmembrane</keyword>
<keyword evidence="4 5" id="KW-0472">Membrane</keyword>
<feature type="transmembrane region" description="Helical" evidence="5">
    <location>
        <begin position="58"/>
        <end position="78"/>
    </location>
</feature>
<feature type="transmembrane region" description="Helical" evidence="5">
    <location>
        <begin position="84"/>
        <end position="103"/>
    </location>
</feature>
<feature type="transmembrane region" description="Helical" evidence="5">
    <location>
        <begin position="201"/>
        <end position="220"/>
    </location>
</feature>
<feature type="transmembrane region" description="Helical" evidence="5">
    <location>
        <begin position="246"/>
        <end position="262"/>
    </location>
</feature>
<gene>
    <name evidence="7" type="ORF">NIES593_16890</name>
</gene>
<keyword evidence="8" id="KW-1185">Reference proteome</keyword>
<evidence type="ECO:0000313" key="8">
    <source>
        <dbReference type="Proteomes" id="UP000186868"/>
    </source>
</evidence>
<dbReference type="InterPro" id="IPR007016">
    <property type="entry name" value="O-antigen_ligase-rel_domated"/>
</dbReference>
<evidence type="ECO:0000313" key="7">
    <source>
        <dbReference type="EMBL" id="OKH21103.1"/>
    </source>
</evidence>
<comment type="subcellular location">
    <subcellularLocation>
        <location evidence="1">Membrane</location>
        <topology evidence="1">Multi-pass membrane protein</topology>
    </subcellularLocation>
</comment>
<dbReference type="EMBL" id="MRCB01000023">
    <property type="protein sequence ID" value="OKH21103.1"/>
    <property type="molecule type" value="Genomic_DNA"/>
</dbReference>
<dbReference type="STRING" id="1921803.NIES593_16890"/>
<dbReference type="Pfam" id="PF04932">
    <property type="entry name" value="Wzy_C"/>
    <property type="match status" value="1"/>
</dbReference>
<dbReference type="AlphaFoldDB" id="A0A1U7HC00"/>
<feature type="domain" description="O-antigen ligase-related" evidence="6">
    <location>
        <begin position="214"/>
        <end position="355"/>
    </location>
</feature>
<dbReference type="GO" id="GO:0016020">
    <property type="term" value="C:membrane"/>
    <property type="evidence" value="ECO:0007669"/>
    <property type="project" value="UniProtKB-SubCell"/>
</dbReference>
<name>A0A1U7HC00_9CYAN</name>
<feature type="transmembrane region" description="Helical" evidence="5">
    <location>
        <begin position="226"/>
        <end position="241"/>
    </location>
</feature>